<dbReference type="AlphaFoldDB" id="A0A2Z4IPH4"/>
<keyword evidence="3" id="KW-0227">DNA damage</keyword>
<evidence type="ECO:0000313" key="10">
    <source>
        <dbReference type="Proteomes" id="UP000248688"/>
    </source>
</evidence>
<dbReference type="OrthoDB" id="9782620at2"/>
<proteinExistence type="inferred from homology"/>
<protein>
    <recommendedName>
        <fullName evidence="8">Abasic site processing protein</fullName>
        <ecNumber evidence="8">3.4.-.-</ecNumber>
    </recommendedName>
</protein>
<keyword evidence="4 8" id="KW-0378">Hydrolase</keyword>
<name>A0A2Z4IPH4_9BACT</name>
<sequence length="224" mass="25911">MCGRYGINKDKDILEDKFKARAISAFNRWNKKVNIAPTQEAPVIIAERPDELNLMHFGLVPHWAKDTKSSFRMINAKSEEIMDKPKTYTPLLKHSKRCLVLADGFYEWKNIDGKKHPFRFCIPDRDIFTFAGLWSKCILADQSEYFSFTILTTSPNELTKSIHDRMPVILSEEESKYWMDMDQNPNDLLGILNPYPADAMVKYEISMAINSVKNEGEELIKPVN</sequence>
<evidence type="ECO:0000256" key="6">
    <source>
        <dbReference type="ARBA" id="ARBA00023125"/>
    </source>
</evidence>
<dbReference type="InterPro" id="IPR003738">
    <property type="entry name" value="SRAP"/>
</dbReference>
<dbReference type="EMBL" id="CP030041">
    <property type="protein sequence ID" value="AWW32456.1"/>
    <property type="molecule type" value="Genomic_DNA"/>
</dbReference>
<organism evidence="9 10">
    <name type="scientific">Echinicola strongylocentroti</name>
    <dbReference type="NCBI Taxonomy" id="1795355"/>
    <lineage>
        <taxon>Bacteria</taxon>
        <taxon>Pseudomonadati</taxon>
        <taxon>Bacteroidota</taxon>
        <taxon>Cytophagia</taxon>
        <taxon>Cytophagales</taxon>
        <taxon>Cyclobacteriaceae</taxon>
        <taxon>Echinicola</taxon>
    </lineage>
</organism>
<dbReference type="PANTHER" id="PTHR13604">
    <property type="entry name" value="DC12-RELATED"/>
    <property type="match status" value="1"/>
</dbReference>
<gene>
    <name evidence="9" type="ORF">DN752_21175</name>
</gene>
<evidence type="ECO:0000256" key="2">
    <source>
        <dbReference type="ARBA" id="ARBA00022670"/>
    </source>
</evidence>
<keyword evidence="5" id="KW-0190">Covalent protein-DNA linkage</keyword>
<evidence type="ECO:0000256" key="8">
    <source>
        <dbReference type="RuleBase" id="RU364100"/>
    </source>
</evidence>
<dbReference type="Proteomes" id="UP000248688">
    <property type="component" value="Chromosome"/>
</dbReference>
<dbReference type="GO" id="GO:0006508">
    <property type="term" value="P:proteolysis"/>
    <property type="evidence" value="ECO:0007669"/>
    <property type="project" value="UniProtKB-KW"/>
</dbReference>
<accession>A0A2Z4IPH4</accession>
<evidence type="ECO:0000313" key="9">
    <source>
        <dbReference type="EMBL" id="AWW32456.1"/>
    </source>
</evidence>
<comment type="similarity">
    <text evidence="1 8">Belongs to the SOS response-associated peptidase family.</text>
</comment>
<dbReference type="GO" id="GO:0106300">
    <property type="term" value="P:protein-DNA covalent cross-linking repair"/>
    <property type="evidence" value="ECO:0007669"/>
    <property type="project" value="InterPro"/>
</dbReference>
<dbReference type="GO" id="GO:0003697">
    <property type="term" value="F:single-stranded DNA binding"/>
    <property type="evidence" value="ECO:0007669"/>
    <property type="project" value="InterPro"/>
</dbReference>
<dbReference type="EC" id="3.4.-.-" evidence="8"/>
<evidence type="ECO:0000256" key="5">
    <source>
        <dbReference type="ARBA" id="ARBA00023124"/>
    </source>
</evidence>
<keyword evidence="10" id="KW-1185">Reference proteome</keyword>
<keyword evidence="6" id="KW-0238">DNA-binding</keyword>
<dbReference type="InterPro" id="IPR036590">
    <property type="entry name" value="SRAP-like"/>
</dbReference>
<dbReference type="PANTHER" id="PTHR13604:SF0">
    <property type="entry name" value="ABASIC SITE PROCESSING PROTEIN HMCES"/>
    <property type="match status" value="1"/>
</dbReference>
<dbReference type="RefSeq" id="WP_112785829.1">
    <property type="nucleotide sequence ID" value="NZ_CP030041.1"/>
</dbReference>
<dbReference type="GO" id="GO:0008233">
    <property type="term" value="F:peptidase activity"/>
    <property type="evidence" value="ECO:0007669"/>
    <property type="project" value="UniProtKB-KW"/>
</dbReference>
<dbReference type="SUPFAM" id="SSF143081">
    <property type="entry name" value="BB1717-like"/>
    <property type="match status" value="1"/>
</dbReference>
<evidence type="ECO:0000256" key="4">
    <source>
        <dbReference type="ARBA" id="ARBA00022801"/>
    </source>
</evidence>
<evidence type="ECO:0000256" key="1">
    <source>
        <dbReference type="ARBA" id="ARBA00008136"/>
    </source>
</evidence>
<dbReference type="KEGG" id="est:DN752_21175"/>
<keyword evidence="7" id="KW-0456">Lyase</keyword>
<dbReference type="GO" id="GO:0016829">
    <property type="term" value="F:lyase activity"/>
    <property type="evidence" value="ECO:0007669"/>
    <property type="project" value="UniProtKB-KW"/>
</dbReference>
<dbReference type="Gene3D" id="3.90.1680.10">
    <property type="entry name" value="SOS response associated peptidase-like"/>
    <property type="match status" value="1"/>
</dbReference>
<reference evidence="9 10" key="1">
    <citation type="submission" date="2018-06" db="EMBL/GenBank/DDBJ databases">
        <title>Echinicola strongylocentroti sp. nov., isolated from a sea urchin Strongylocentrotus intermedius.</title>
        <authorList>
            <person name="Bae S.S."/>
        </authorList>
    </citation>
    <scope>NUCLEOTIDE SEQUENCE [LARGE SCALE GENOMIC DNA]</scope>
    <source>
        <strain evidence="9 10">MEBiC08714</strain>
    </source>
</reference>
<dbReference type="Pfam" id="PF02586">
    <property type="entry name" value="SRAP"/>
    <property type="match status" value="1"/>
</dbReference>
<evidence type="ECO:0000256" key="7">
    <source>
        <dbReference type="ARBA" id="ARBA00023239"/>
    </source>
</evidence>
<evidence type="ECO:0000256" key="3">
    <source>
        <dbReference type="ARBA" id="ARBA00022763"/>
    </source>
</evidence>
<keyword evidence="2 8" id="KW-0645">Protease</keyword>